<dbReference type="AlphaFoldDB" id="C6E9I4"/>
<dbReference type="KEGG" id="gem:GM21_4068"/>
<dbReference type="HOGENOM" id="CLU_191962_0_0_7"/>
<proteinExistence type="predicted"/>
<accession>C6E9I4</accession>
<name>C6E9I4_GEOSM</name>
<dbReference type="EMBL" id="CP001661">
    <property type="protein sequence ID" value="ACT20084.1"/>
    <property type="molecule type" value="Genomic_DNA"/>
</dbReference>
<organism evidence="1">
    <name type="scientific">Geobacter sp. (strain M21)</name>
    <dbReference type="NCBI Taxonomy" id="443144"/>
    <lineage>
        <taxon>Bacteria</taxon>
        <taxon>Pseudomonadati</taxon>
        <taxon>Thermodesulfobacteriota</taxon>
        <taxon>Desulfuromonadia</taxon>
        <taxon>Geobacterales</taxon>
        <taxon>Geobacteraceae</taxon>
        <taxon>Geobacter</taxon>
    </lineage>
</organism>
<sequence>MNITKAKLETFLEDLPEQVDTEEVMYRLYLLEKIEAGEADIAEGHTLSHQEAVQRLTRKWRQ</sequence>
<dbReference type="OrthoDB" id="5422155at2"/>
<gene>
    <name evidence="1" type="ordered locus">GM21_4068</name>
</gene>
<reference evidence="1" key="1">
    <citation type="submission" date="2009-07" db="EMBL/GenBank/DDBJ databases">
        <title>Complete sequence of Geobacter sp. M21.</title>
        <authorList>
            <consortium name="US DOE Joint Genome Institute"/>
            <person name="Lucas S."/>
            <person name="Copeland A."/>
            <person name="Lapidus A."/>
            <person name="Glavina del Rio T."/>
            <person name="Dalin E."/>
            <person name="Tice H."/>
            <person name="Bruce D."/>
            <person name="Goodwin L."/>
            <person name="Pitluck S."/>
            <person name="Saunders E."/>
            <person name="Brettin T."/>
            <person name="Detter J.C."/>
            <person name="Han C."/>
            <person name="Larimer F."/>
            <person name="Land M."/>
            <person name="Hauser L."/>
            <person name="Kyrpides N."/>
            <person name="Ovchinnikova G."/>
            <person name="Lovley D."/>
        </authorList>
    </citation>
    <scope>NUCLEOTIDE SEQUENCE [LARGE SCALE GENOMIC DNA]</scope>
    <source>
        <strain evidence="1">M21</strain>
    </source>
</reference>
<protein>
    <recommendedName>
        <fullName evidence="2">Prevent host death protein, Phd antitoxin</fullName>
    </recommendedName>
</protein>
<evidence type="ECO:0008006" key="2">
    <source>
        <dbReference type="Google" id="ProtNLM"/>
    </source>
</evidence>
<evidence type="ECO:0000313" key="1">
    <source>
        <dbReference type="EMBL" id="ACT20084.1"/>
    </source>
</evidence>